<dbReference type="AlphaFoldDB" id="A0A833WT83"/>
<evidence type="ECO:0000313" key="2">
    <source>
        <dbReference type="Proteomes" id="UP000619265"/>
    </source>
</evidence>
<gene>
    <name evidence="1" type="ORF">F2P56_036187</name>
</gene>
<reference evidence="1" key="1">
    <citation type="submission" date="2015-10" db="EMBL/GenBank/DDBJ databases">
        <authorList>
            <person name="Martinez-Garcia P.J."/>
            <person name="Crepeau M.W."/>
            <person name="Puiu D."/>
            <person name="Gonzalez-Ibeas D."/>
            <person name="Whalen J."/>
            <person name="Stevens K."/>
            <person name="Paul R."/>
            <person name="Butterfield T."/>
            <person name="Britton M."/>
            <person name="Reagan R."/>
            <person name="Chakraborty S."/>
            <person name="Walawage S.L."/>
            <person name="Vasquez-Gross H.A."/>
            <person name="Cardeno C."/>
            <person name="Famula R."/>
            <person name="Pratt K."/>
            <person name="Kuruganti S."/>
            <person name="Aradhya M.K."/>
            <person name="Leslie C.A."/>
            <person name="Dandekar A.M."/>
            <person name="Salzberg S.L."/>
            <person name="Wegrzyn J.L."/>
            <person name="Langley C.H."/>
            <person name="Neale D.B."/>
        </authorList>
    </citation>
    <scope>NUCLEOTIDE SEQUENCE</scope>
    <source>
        <tissue evidence="1">Leaves</tissue>
    </source>
</reference>
<dbReference type="PANTHER" id="PTHR46328">
    <property type="entry name" value="FAR-RED IMPAIRED RESPONSIVE (FAR1) FAMILY PROTEIN-RELATED"/>
    <property type="match status" value="1"/>
</dbReference>
<name>A0A833WT83_JUGRE</name>
<evidence type="ECO:0008006" key="3">
    <source>
        <dbReference type="Google" id="ProtNLM"/>
    </source>
</evidence>
<sequence>MIDQCANAIGETLYDANEEVKVTTVVLDDDVRVEAPKSGMKFNSEKVFTAYYKRYAKQESFGIKTQRTKRDDDDRIVYVTIGCARGRKYQPKHSNISRPRPTTKTDYKAKVNEPGVRMANGFHHC</sequence>
<organism evidence="1 2">
    <name type="scientific">Juglans regia</name>
    <name type="common">English walnut</name>
    <dbReference type="NCBI Taxonomy" id="51240"/>
    <lineage>
        <taxon>Eukaryota</taxon>
        <taxon>Viridiplantae</taxon>
        <taxon>Streptophyta</taxon>
        <taxon>Embryophyta</taxon>
        <taxon>Tracheophyta</taxon>
        <taxon>Spermatophyta</taxon>
        <taxon>Magnoliopsida</taxon>
        <taxon>eudicotyledons</taxon>
        <taxon>Gunneridae</taxon>
        <taxon>Pentapetalae</taxon>
        <taxon>rosids</taxon>
        <taxon>fabids</taxon>
        <taxon>Fagales</taxon>
        <taxon>Juglandaceae</taxon>
        <taxon>Juglans</taxon>
    </lineage>
</organism>
<reference evidence="1" key="2">
    <citation type="submission" date="2020-03" db="EMBL/GenBank/DDBJ databases">
        <title>Walnut 2.0.</title>
        <authorList>
            <person name="Marrano A."/>
            <person name="Britton M."/>
            <person name="Zimin A.V."/>
            <person name="Zaini P.A."/>
            <person name="Workman R."/>
            <person name="Puiu D."/>
            <person name="Bianco L."/>
            <person name="Allen B.J."/>
            <person name="Troggio M."/>
            <person name="Leslie C.A."/>
            <person name="Timp W."/>
            <person name="Dendekar A."/>
            <person name="Salzberg S.L."/>
            <person name="Neale D.B."/>
        </authorList>
    </citation>
    <scope>NUCLEOTIDE SEQUENCE</scope>
    <source>
        <tissue evidence="1">Leaves</tissue>
    </source>
</reference>
<dbReference type="Proteomes" id="UP000619265">
    <property type="component" value="Unassembled WGS sequence"/>
</dbReference>
<dbReference type="Gramene" id="Jr16_15000_p1">
    <property type="protein sequence ID" value="cds.Jr16_15000_p1"/>
    <property type="gene ID" value="Jr16_15000"/>
</dbReference>
<proteinExistence type="predicted"/>
<comment type="caution">
    <text evidence="1">The sequence shown here is derived from an EMBL/GenBank/DDBJ whole genome shotgun (WGS) entry which is preliminary data.</text>
</comment>
<protein>
    <recommendedName>
        <fullName evidence="3">FAR1 domain-containing protein</fullName>
    </recommendedName>
</protein>
<dbReference type="EMBL" id="LIHL02000016">
    <property type="protein sequence ID" value="KAF5443649.1"/>
    <property type="molecule type" value="Genomic_DNA"/>
</dbReference>
<evidence type="ECO:0000313" key="1">
    <source>
        <dbReference type="EMBL" id="KAF5443649.1"/>
    </source>
</evidence>
<dbReference type="PANTHER" id="PTHR46328:SF35">
    <property type="entry name" value="PROTEIN FAR1-RELATED SEQUENCE 5-LIKE"/>
    <property type="match status" value="1"/>
</dbReference>
<accession>A0A833WT83</accession>